<gene>
    <name evidence="2" type="ORF">S01H1_19937</name>
</gene>
<reference evidence="2" key="1">
    <citation type="journal article" date="2014" name="Front. Microbiol.">
        <title>High frequency of phylogenetically diverse reductive dehalogenase-homologous genes in deep subseafloor sedimentary metagenomes.</title>
        <authorList>
            <person name="Kawai M."/>
            <person name="Futagami T."/>
            <person name="Toyoda A."/>
            <person name="Takaki Y."/>
            <person name="Nishi S."/>
            <person name="Hori S."/>
            <person name="Arai W."/>
            <person name="Tsubouchi T."/>
            <person name="Morono Y."/>
            <person name="Uchiyama I."/>
            <person name="Ito T."/>
            <person name="Fujiyama A."/>
            <person name="Inagaki F."/>
            <person name="Takami H."/>
        </authorList>
    </citation>
    <scope>NUCLEOTIDE SEQUENCE</scope>
    <source>
        <strain evidence="2">Expedition CK06-06</strain>
    </source>
</reference>
<dbReference type="AlphaFoldDB" id="X0TW64"/>
<protein>
    <submittedName>
        <fullName evidence="2">Uncharacterized protein</fullName>
    </submittedName>
</protein>
<name>X0TW64_9ZZZZ</name>
<sequence length="156" mass="17035">MGSQLYRCFACDSEPFHAPKSNPSCLKCNSPDAVASIVEIHMISKVKGGPISNKYKPLCCNTRPLYFTNSEGGVTCLTCLGIIRKVKVEEAEEVEKAPDLATSKQAPQKPNDVTTEDLPASLVGPHPEPLDSEEDNIAEEVQQWEASDKRSNCGKR</sequence>
<evidence type="ECO:0000313" key="2">
    <source>
        <dbReference type="EMBL" id="GAF97833.1"/>
    </source>
</evidence>
<organism evidence="2">
    <name type="scientific">marine sediment metagenome</name>
    <dbReference type="NCBI Taxonomy" id="412755"/>
    <lineage>
        <taxon>unclassified sequences</taxon>
        <taxon>metagenomes</taxon>
        <taxon>ecological metagenomes</taxon>
    </lineage>
</organism>
<feature type="region of interest" description="Disordered" evidence="1">
    <location>
        <begin position="93"/>
        <end position="156"/>
    </location>
</feature>
<comment type="caution">
    <text evidence="2">The sequence shown here is derived from an EMBL/GenBank/DDBJ whole genome shotgun (WGS) entry which is preliminary data.</text>
</comment>
<proteinExistence type="predicted"/>
<feature type="compositionally biased region" description="Polar residues" evidence="1">
    <location>
        <begin position="102"/>
        <end position="113"/>
    </location>
</feature>
<dbReference type="EMBL" id="BARS01010839">
    <property type="protein sequence ID" value="GAF97833.1"/>
    <property type="molecule type" value="Genomic_DNA"/>
</dbReference>
<accession>X0TW64</accession>
<feature type="compositionally biased region" description="Basic and acidic residues" evidence="1">
    <location>
        <begin position="146"/>
        <end position="156"/>
    </location>
</feature>
<evidence type="ECO:0000256" key="1">
    <source>
        <dbReference type="SAM" id="MobiDB-lite"/>
    </source>
</evidence>